<protein>
    <recommendedName>
        <fullName evidence="5">Phosducin thioredoxin-like domain-containing protein</fullName>
    </recommendedName>
</protein>
<evidence type="ECO:0000256" key="1">
    <source>
        <dbReference type="ARBA" id="ARBA00009686"/>
    </source>
</evidence>
<feature type="region of interest" description="Disordered" evidence="2">
    <location>
        <begin position="656"/>
        <end position="680"/>
    </location>
</feature>
<dbReference type="InterPro" id="IPR036249">
    <property type="entry name" value="Thioredoxin-like_sf"/>
</dbReference>
<evidence type="ECO:0000313" key="4">
    <source>
        <dbReference type="Proteomes" id="UP000567179"/>
    </source>
</evidence>
<organism evidence="3 4">
    <name type="scientific">Psilocybe cf. subviscida</name>
    <dbReference type="NCBI Taxonomy" id="2480587"/>
    <lineage>
        <taxon>Eukaryota</taxon>
        <taxon>Fungi</taxon>
        <taxon>Dikarya</taxon>
        <taxon>Basidiomycota</taxon>
        <taxon>Agaricomycotina</taxon>
        <taxon>Agaricomycetes</taxon>
        <taxon>Agaricomycetidae</taxon>
        <taxon>Agaricales</taxon>
        <taxon>Agaricineae</taxon>
        <taxon>Strophariaceae</taxon>
        <taxon>Psilocybe</taxon>
    </lineage>
</organism>
<dbReference type="Proteomes" id="UP000567179">
    <property type="component" value="Unassembled WGS sequence"/>
</dbReference>
<name>A0A8H5FB13_9AGAR</name>
<accession>A0A8H5FB13</accession>
<comment type="similarity">
    <text evidence="1">Belongs to the phosducin family.</text>
</comment>
<dbReference type="AlphaFoldDB" id="A0A8H5FB13"/>
<dbReference type="Gene3D" id="3.40.30.10">
    <property type="entry name" value="Glutaredoxin"/>
    <property type="match status" value="1"/>
</dbReference>
<dbReference type="InterPro" id="IPR051498">
    <property type="entry name" value="Phosducin-like_chap/apop_reg"/>
</dbReference>
<dbReference type="GO" id="GO:0006457">
    <property type="term" value="P:protein folding"/>
    <property type="evidence" value="ECO:0007669"/>
    <property type="project" value="TreeGrafter"/>
</dbReference>
<evidence type="ECO:0008006" key="5">
    <source>
        <dbReference type="Google" id="ProtNLM"/>
    </source>
</evidence>
<comment type="caution">
    <text evidence="3">The sequence shown here is derived from an EMBL/GenBank/DDBJ whole genome shotgun (WGS) entry which is preliminary data.</text>
</comment>
<evidence type="ECO:0000313" key="3">
    <source>
        <dbReference type="EMBL" id="KAF5330281.1"/>
    </source>
</evidence>
<feature type="region of interest" description="Disordered" evidence="2">
    <location>
        <begin position="847"/>
        <end position="909"/>
    </location>
</feature>
<reference evidence="3 4" key="1">
    <citation type="journal article" date="2020" name="ISME J.">
        <title>Uncovering the hidden diversity of litter-decomposition mechanisms in mushroom-forming fungi.</title>
        <authorList>
            <person name="Floudas D."/>
            <person name="Bentzer J."/>
            <person name="Ahren D."/>
            <person name="Johansson T."/>
            <person name="Persson P."/>
            <person name="Tunlid A."/>
        </authorList>
    </citation>
    <scope>NUCLEOTIDE SEQUENCE [LARGE SCALE GENOMIC DNA]</scope>
    <source>
        <strain evidence="3 4">CBS 101986</strain>
    </source>
</reference>
<dbReference type="GO" id="GO:0005737">
    <property type="term" value="C:cytoplasm"/>
    <property type="evidence" value="ECO:0007669"/>
    <property type="project" value="TreeGrafter"/>
</dbReference>
<dbReference type="OrthoDB" id="45518at2759"/>
<dbReference type="PANTHER" id="PTHR45809:SF3">
    <property type="entry name" value="VIRAL IAP-ASSOCIATED FACTOR HOMOLOG"/>
    <property type="match status" value="1"/>
</dbReference>
<gene>
    <name evidence="3" type="ORF">D9619_006074</name>
</gene>
<dbReference type="EMBL" id="JAACJJ010000001">
    <property type="protein sequence ID" value="KAF5330281.1"/>
    <property type="molecule type" value="Genomic_DNA"/>
</dbReference>
<dbReference type="PANTHER" id="PTHR45809">
    <property type="entry name" value="VIRAL IAP-ASSOCIATED FACTOR HOMOLOG"/>
    <property type="match status" value="1"/>
</dbReference>
<feature type="compositionally biased region" description="Pro residues" evidence="2">
    <location>
        <begin position="661"/>
        <end position="675"/>
    </location>
</feature>
<keyword evidence="4" id="KW-1185">Reference proteome</keyword>
<dbReference type="SUPFAM" id="SSF52833">
    <property type="entry name" value="Thioredoxin-like"/>
    <property type="match status" value="1"/>
</dbReference>
<feature type="compositionally biased region" description="Polar residues" evidence="2">
    <location>
        <begin position="876"/>
        <end position="888"/>
    </location>
</feature>
<proteinExistence type="inferred from homology"/>
<feature type="compositionally biased region" description="Acidic residues" evidence="2">
    <location>
        <begin position="861"/>
        <end position="872"/>
    </location>
</feature>
<evidence type="ECO:0000256" key="2">
    <source>
        <dbReference type="SAM" id="MobiDB-lite"/>
    </source>
</evidence>
<sequence length="909" mass="103645">MNQVFLTAQWTSLSHNTLIYASESGAPTVRVPGYPSRTRSGVRELDCAKAVSMKCRWRYREKRFHKASVDKWNEQSKSKTEEEQAILWNELKVKHEHGEACNAWFSKRNIEISFQRASTIDQRRDLCVVVFYTDTIARLTVVIVFRIIDHARKLGWDDEFELSSYALDAIKQSDILRKACSRNVTAKVLANLEDTIDEVLQAAQTRRLAAAKETLLRNRLTVFKEVFQECLKKLSPARPLPTPRQIYAIPRIRDLIINTPPDTDMTAGDFSPVTDDFTALVEEWQTRISANLVGLIKKSYEPQHIVDEDTVLELATTVFICTRCGKHFEHIYYPRALSHACNVASYGISGYSRPEPETLSPEEQAEDWVLRSMLQEGRWNYHKNLTVEADITKLMGEVVELCGFDRHTTTRAEMDAADPIIECLSCHKEGEGRAVMSWRTVVDHWGKVHSQKYKSGYEYEPQQTMTLRALDDPKEVDRMRSELALQQEKDAARHKTSACAECHLKETSAQLKKHLKYDWPPRDDEEHALLTLLGTDITVTKGWASTPATEYFSSSSPRPGHQLLHIKWLCTVTGRAKLLRDLDCGTVPGLISVSCIPTKKSIRRNVDRSAGLVHFSKRGPAPSQRQRSSVNLYLSGNQTMINPDEDTEFNDALRKHGILPPREPTPPSPSPPPSPTLDDVLNDFDTKELLELAEDAPDDETERLIAQHRLQRLAQERKDQARARFGRVYPIGREDYTREVTEASKVNEEDDDNEKGTGVVCFLYKDGLPRSDRAFQHIRTLAQRYTRTKFVSIVGDKCIPNLPDSRCPMIIVYRKGDIRNQIVAWGADRERRIEELEAILLVTEALDLPDRPGPAPKRSDEDDDDLEDEDDDPSSRMRSAATSTNSRPPRNIRQAPKKNDSDSEFEFDM</sequence>